<dbReference type="EMBL" id="RXNV01000015">
    <property type="protein sequence ID" value="RTR27677.1"/>
    <property type="molecule type" value="Genomic_DNA"/>
</dbReference>
<comment type="caution">
    <text evidence="2">The sequence shown here is derived from an EMBL/GenBank/DDBJ whole genome shotgun (WGS) entry which is preliminary data.</text>
</comment>
<evidence type="ECO:0000313" key="2">
    <source>
        <dbReference type="EMBL" id="RTR27677.1"/>
    </source>
</evidence>
<keyword evidence="1" id="KW-0732">Signal</keyword>
<reference evidence="2 3" key="1">
    <citation type="submission" date="2018-12" db="EMBL/GenBank/DDBJ databases">
        <authorList>
            <person name="Yu L."/>
        </authorList>
    </citation>
    <scope>NUCLEOTIDE SEQUENCE [LARGE SCALE GENOMIC DNA]</scope>
    <source>
        <strain evidence="2 3">HAW-EB5</strain>
    </source>
</reference>
<evidence type="ECO:0000313" key="3">
    <source>
        <dbReference type="Proteomes" id="UP000282060"/>
    </source>
</evidence>
<organism evidence="2 3">
    <name type="scientific">Shewanella atlantica</name>
    <dbReference type="NCBI Taxonomy" id="271099"/>
    <lineage>
        <taxon>Bacteria</taxon>
        <taxon>Pseudomonadati</taxon>
        <taxon>Pseudomonadota</taxon>
        <taxon>Gammaproteobacteria</taxon>
        <taxon>Alteromonadales</taxon>
        <taxon>Shewanellaceae</taxon>
        <taxon>Shewanella</taxon>
    </lineage>
</organism>
<proteinExistence type="predicted"/>
<protein>
    <submittedName>
        <fullName evidence="2">Uncharacterized protein</fullName>
    </submittedName>
</protein>
<feature type="signal peptide" evidence="1">
    <location>
        <begin position="1"/>
        <end position="23"/>
    </location>
</feature>
<keyword evidence="3" id="KW-1185">Reference proteome</keyword>
<accession>A0A431VWQ4</accession>
<name>A0A431VWQ4_9GAMM</name>
<dbReference type="NCBIfam" id="NF047637">
    <property type="entry name" value="lipo_CC0125"/>
    <property type="match status" value="1"/>
</dbReference>
<gene>
    <name evidence="2" type="ORF">EKG39_19925</name>
</gene>
<feature type="chain" id="PRO_5019046365" evidence="1">
    <location>
        <begin position="24"/>
        <end position="150"/>
    </location>
</feature>
<evidence type="ECO:0000256" key="1">
    <source>
        <dbReference type="SAM" id="SignalP"/>
    </source>
</evidence>
<dbReference type="Proteomes" id="UP000282060">
    <property type="component" value="Unassembled WGS sequence"/>
</dbReference>
<dbReference type="AlphaFoldDB" id="A0A431VWQ4"/>
<sequence>MLYARRFAIAVLLTLYVSGCATSYDTKKSFWTFGKGFDVAQVDVNSWEIGFVGNINTDRALTRKYIIKKAAELVAQGGYPYFILENERVDTDEVSSTSSGYKDKHSISNFGSTFHETTTSVEVIGLMGNKNQKTKVYNAQYIIDHVHFDD</sequence>
<dbReference type="RefSeq" id="WP_126507763.1">
    <property type="nucleotide sequence ID" value="NZ_RXNV01000015.1"/>
</dbReference>
<dbReference type="OrthoDB" id="7172943at2"/>